<dbReference type="PATRIC" id="fig|1079.6.peg.2351"/>
<gene>
    <name evidence="3 5" type="primary">smpB</name>
    <name evidence="5" type="ORF">BVIRIDIS_17040</name>
</gene>
<evidence type="ECO:0000313" key="6">
    <source>
        <dbReference type="Proteomes" id="UP000065734"/>
    </source>
</evidence>
<evidence type="ECO:0000256" key="4">
    <source>
        <dbReference type="SAM" id="MobiDB-lite"/>
    </source>
</evidence>
<proteinExistence type="inferred from homology"/>
<dbReference type="STRING" id="1079.BVIR_2258"/>
<comment type="subcellular location">
    <subcellularLocation>
        <location evidence="3">Cytoplasm</location>
    </subcellularLocation>
    <text evidence="3">The tmRNA-SmpB complex associates with stalled 70S ribosomes.</text>
</comment>
<dbReference type="CDD" id="cd09294">
    <property type="entry name" value="SmpB"/>
    <property type="match status" value="1"/>
</dbReference>
<evidence type="ECO:0000256" key="2">
    <source>
        <dbReference type="ARBA" id="ARBA00022884"/>
    </source>
</evidence>
<dbReference type="Pfam" id="PF01668">
    <property type="entry name" value="SmpB"/>
    <property type="match status" value="1"/>
</dbReference>
<dbReference type="NCBIfam" id="TIGR00086">
    <property type="entry name" value="smpB"/>
    <property type="match status" value="1"/>
</dbReference>
<dbReference type="NCBIfam" id="NF003843">
    <property type="entry name" value="PRK05422.1"/>
    <property type="match status" value="1"/>
</dbReference>
<organism evidence="5 6">
    <name type="scientific">Blastochloris viridis</name>
    <name type="common">Rhodopseudomonas viridis</name>
    <dbReference type="NCBI Taxonomy" id="1079"/>
    <lineage>
        <taxon>Bacteria</taxon>
        <taxon>Pseudomonadati</taxon>
        <taxon>Pseudomonadota</taxon>
        <taxon>Alphaproteobacteria</taxon>
        <taxon>Hyphomicrobiales</taxon>
        <taxon>Blastochloridaceae</taxon>
        <taxon>Blastochloris</taxon>
    </lineage>
</organism>
<dbReference type="RefSeq" id="WP_055037698.1">
    <property type="nucleotide sequence ID" value="NZ_AP014854.2"/>
</dbReference>
<dbReference type="SUPFAM" id="SSF74982">
    <property type="entry name" value="Small protein B (SmpB)"/>
    <property type="match status" value="1"/>
</dbReference>
<sequence length="158" mass="17981">MVKGKDENTGKVVADNRKARYNFEIGETFETGIVLTGTEVKSLRGGKASIGESYADAKNGEIWLVNANIPEYLEANRFNHEPKRPRKLLLHKRQVFKLMSAVEREGMTLVPLKVYFNDKGRAKVLLALAKGKKAHDKRETAKTRDWQREKGRLLRDKG</sequence>
<dbReference type="Proteomes" id="UP000065734">
    <property type="component" value="Chromosome I"/>
</dbReference>
<dbReference type="KEGG" id="bvr:BVIR_2258"/>
<dbReference type="Gene3D" id="2.40.280.10">
    <property type="match status" value="1"/>
</dbReference>
<feature type="region of interest" description="Disordered" evidence="4">
    <location>
        <begin position="132"/>
        <end position="158"/>
    </location>
</feature>
<comment type="similarity">
    <text evidence="3">Belongs to the SmpB family.</text>
</comment>
<dbReference type="OrthoDB" id="9805462at2"/>
<comment type="function">
    <text evidence="3">Required for rescue of stalled ribosomes mediated by trans-translation. Binds to transfer-messenger RNA (tmRNA), required for stable association of tmRNA with ribosomes. tmRNA and SmpB together mimic tRNA shape, replacing the anticodon stem-loop with SmpB. tmRNA is encoded by the ssrA gene; the 2 termini fold to resemble tRNA(Ala) and it encodes a 'tag peptide', a short internal open reading frame. During trans-translation Ala-aminoacylated tmRNA acts like a tRNA, entering the A-site of stalled ribosomes, displacing the stalled mRNA. The ribosome then switches to translate the ORF on the tmRNA; the nascent peptide is terminated with the 'tag peptide' encoded by the tmRNA and targeted for degradation. The ribosome is freed to recommence translation, which seems to be the essential function of trans-translation.</text>
</comment>
<evidence type="ECO:0000256" key="1">
    <source>
        <dbReference type="ARBA" id="ARBA00022490"/>
    </source>
</evidence>
<keyword evidence="1 3" id="KW-0963">Cytoplasm</keyword>
<dbReference type="PANTHER" id="PTHR30308:SF2">
    <property type="entry name" value="SSRA-BINDING PROTEIN"/>
    <property type="match status" value="1"/>
</dbReference>
<dbReference type="GO" id="GO:0070930">
    <property type="term" value="P:trans-translation-dependent protein tagging"/>
    <property type="evidence" value="ECO:0007669"/>
    <property type="project" value="TreeGrafter"/>
</dbReference>
<accession>A0A0P0J831</accession>
<dbReference type="EMBL" id="LN907867">
    <property type="protein sequence ID" value="CUU42690.1"/>
    <property type="molecule type" value="Genomic_DNA"/>
</dbReference>
<dbReference type="InterPro" id="IPR000037">
    <property type="entry name" value="SsrA-bd_prot"/>
</dbReference>
<reference evidence="6" key="1">
    <citation type="journal article" date="2016" name="Genome Announc.">
        <title>Revised genome sequence of the purple photosynthetic bacterium Blastochloris viridis.</title>
        <authorList>
            <person name="Liu L.N."/>
            <person name="Faulkner M."/>
            <person name="Liu X."/>
            <person name="Huang F."/>
            <person name="Darby A.C."/>
            <person name="Hall N."/>
        </authorList>
    </citation>
    <scope>NUCLEOTIDE SEQUENCE [LARGE SCALE GENOMIC DNA]</scope>
    <source>
        <strain evidence="6">ATCC 19567 / DSM 133 / F</strain>
    </source>
</reference>
<evidence type="ECO:0000313" key="5">
    <source>
        <dbReference type="EMBL" id="CUU42690.1"/>
    </source>
</evidence>
<dbReference type="GO" id="GO:0003723">
    <property type="term" value="F:RNA binding"/>
    <property type="evidence" value="ECO:0007669"/>
    <property type="project" value="UniProtKB-UniRule"/>
</dbReference>
<dbReference type="AlphaFoldDB" id="A0A0P0J831"/>
<dbReference type="PROSITE" id="PS01317">
    <property type="entry name" value="SSRP"/>
    <property type="match status" value="1"/>
</dbReference>
<dbReference type="InterPro" id="IPR020081">
    <property type="entry name" value="SsrA-bd_prot_CS"/>
</dbReference>
<dbReference type="GO" id="GO:0005829">
    <property type="term" value="C:cytosol"/>
    <property type="evidence" value="ECO:0007669"/>
    <property type="project" value="TreeGrafter"/>
</dbReference>
<evidence type="ECO:0000256" key="3">
    <source>
        <dbReference type="HAMAP-Rule" id="MF_00023"/>
    </source>
</evidence>
<name>A0A0P0J831_BLAVI</name>
<feature type="compositionally biased region" description="Basic and acidic residues" evidence="4">
    <location>
        <begin position="136"/>
        <end position="158"/>
    </location>
</feature>
<protein>
    <recommendedName>
        <fullName evidence="3">SsrA-binding protein</fullName>
    </recommendedName>
    <alternativeName>
        <fullName evidence="3">Small protein B</fullName>
    </alternativeName>
</protein>
<dbReference type="PANTHER" id="PTHR30308">
    <property type="entry name" value="TMRNA-BINDING COMPONENT OF TRANS-TRANSLATION TAGGING COMPLEX"/>
    <property type="match status" value="1"/>
</dbReference>
<keyword evidence="6" id="KW-1185">Reference proteome</keyword>
<keyword evidence="2 3" id="KW-0694">RNA-binding</keyword>
<dbReference type="GO" id="GO:0070929">
    <property type="term" value="P:trans-translation"/>
    <property type="evidence" value="ECO:0007669"/>
    <property type="project" value="UniProtKB-UniRule"/>
</dbReference>
<dbReference type="InterPro" id="IPR023620">
    <property type="entry name" value="SmpB"/>
</dbReference>
<dbReference type="HAMAP" id="MF_00023">
    <property type="entry name" value="SmpB"/>
    <property type="match status" value="1"/>
</dbReference>